<keyword evidence="4 7" id="KW-0812">Transmembrane</keyword>
<dbReference type="RefSeq" id="WP_133283653.1">
    <property type="nucleotide sequence ID" value="NZ_SMSI01000001.1"/>
</dbReference>
<evidence type="ECO:0000259" key="9">
    <source>
        <dbReference type="Pfam" id="PF00361"/>
    </source>
</evidence>
<feature type="transmembrane region" description="Helical" evidence="8">
    <location>
        <begin position="56"/>
        <end position="74"/>
    </location>
</feature>
<keyword evidence="5 8" id="KW-1133">Transmembrane helix</keyword>
<feature type="transmembrane region" description="Helical" evidence="8">
    <location>
        <begin position="389"/>
        <end position="408"/>
    </location>
</feature>
<feature type="transmembrane region" description="Helical" evidence="8">
    <location>
        <begin position="154"/>
        <end position="172"/>
    </location>
</feature>
<feature type="transmembrane region" description="Helical" evidence="8">
    <location>
        <begin position="94"/>
        <end position="117"/>
    </location>
</feature>
<evidence type="ECO:0000313" key="11">
    <source>
        <dbReference type="Proteomes" id="UP000295131"/>
    </source>
</evidence>
<feature type="transmembrane region" description="Helical" evidence="8">
    <location>
        <begin position="263"/>
        <end position="287"/>
    </location>
</feature>
<feature type="transmembrane region" description="Helical" evidence="8">
    <location>
        <begin position="345"/>
        <end position="368"/>
    </location>
</feature>
<accession>A0A4R5PP92</accession>
<comment type="caution">
    <text evidence="10">The sequence shown here is derived from an EMBL/GenBank/DDBJ whole genome shotgun (WGS) entry which is preliminary data.</text>
</comment>
<dbReference type="PANTHER" id="PTHR42703:SF1">
    <property type="entry name" value="NA(+)_H(+) ANTIPORTER SUBUNIT D1"/>
    <property type="match status" value="1"/>
</dbReference>
<feature type="domain" description="NADH:quinone oxidoreductase/Mrp antiporter transmembrane" evidence="9">
    <location>
        <begin position="149"/>
        <end position="440"/>
    </location>
</feature>
<reference evidence="10 11" key="1">
    <citation type="journal article" date="2013" name="Int. J. Syst. Evol. Microbiol.">
        <title>Hoeflea suaedae sp. nov., an endophytic bacterium isolated from the root of the halophyte Suaeda maritima.</title>
        <authorList>
            <person name="Chung E.J."/>
            <person name="Park J.A."/>
            <person name="Pramanik P."/>
            <person name="Bibi F."/>
            <person name="Jeon C.O."/>
            <person name="Chung Y.R."/>
        </authorList>
    </citation>
    <scope>NUCLEOTIDE SEQUENCE [LARGE SCALE GENOMIC DNA]</scope>
    <source>
        <strain evidence="10 11">YC6898</strain>
    </source>
</reference>
<evidence type="ECO:0000256" key="3">
    <source>
        <dbReference type="ARBA" id="ARBA00022475"/>
    </source>
</evidence>
<dbReference type="InterPro" id="IPR050586">
    <property type="entry name" value="CPA3_Na-H_Antiporter_D"/>
</dbReference>
<evidence type="ECO:0000256" key="5">
    <source>
        <dbReference type="ARBA" id="ARBA00022989"/>
    </source>
</evidence>
<dbReference type="InterPro" id="IPR003918">
    <property type="entry name" value="NADH_UbQ_OxRdtase"/>
</dbReference>
<evidence type="ECO:0000256" key="2">
    <source>
        <dbReference type="ARBA" id="ARBA00005346"/>
    </source>
</evidence>
<name>A0A4R5PP92_9HYPH</name>
<keyword evidence="6 8" id="KW-0472">Membrane</keyword>
<comment type="subcellular location">
    <subcellularLocation>
        <location evidence="1">Cell membrane</location>
        <topology evidence="1">Multi-pass membrane protein</topology>
    </subcellularLocation>
    <subcellularLocation>
        <location evidence="7">Membrane</location>
        <topology evidence="7">Multi-pass membrane protein</topology>
    </subcellularLocation>
</comment>
<dbReference type="PANTHER" id="PTHR42703">
    <property type="entry name" value="NADH DEHYDROGENASE"/>
    <property type="match status" value="1"/>
</dbReference>
<dbReference type="GO" id="GO:0005886">
    <property type="term" value="C:plasma membrane"/>
    <property type="evidence" value="ECO:0007669"/>
    <property type="project" value="UniProtKB-SubCell"/>
</dbReference>
<gene>
    <name evidence="10" type="ORF">E2A64_06925</name>
</gene>
<dbReference type="GO" id="GO:0008137">
    <property type="term" value="F:NADH dehydrogenase (ubiquinone) activity"/>
    <property type="evidence" value="ECO:0007669"/>
    <property type="project" value="InterPro"/>
</dbReference>
<dbReference type="OrthoDB" id="9768329at2"/>
<feature type="transmembrane region" description="Helical" evidence="8">
    <location>
        <begin position="470"/>
        <end position="491"/>
    </location>
</feature>
<keyword evidence="11" id="KW-1185">Reference proteome</keyword>
<dbReference type="EMBL" id="SMSI01000001">
    <property type="protein sequence ID" value="TDH38819.1"/>
    <property type="molecule type" value="Genomic_DNA"/>
</dbReference>
<keyword evidence="3" id="KW-1003">Cell membrane</keyword>
<feature type="transmembrane region" description="Helical" evidence="8">
    <location>
        <begin position="226"/>
        <end position="251"/>
    </location>
</feature>
<sequence length="523" mass="55640">MAATSSHSVDLSQAMNVDPTPLADWLVVMPVVWCLLAGAILLMLRKRTELQASIGIVALVGLCLLDAALLWRVLEEGPFTMVMGRWLPPFGIAFTVDLLGAFFTMTSGLVALAAGIFGRDDVDSTGRRYGFYPFLLLLMAGVSGAFLTGDVFNLYVWFEVLLISSFGLLVLGSEREQIDGATKYAFLNLVGTTLFLVATGYLYGLFGTLNMADILIKAPELRQTAPLMTLVCLYLLAFAMKAAAFPVNFWLPASYHTPKLVVSGLFGGLLTKIGIYALLRVLVMLFPIERAELGWVIAVLAAGTMLLGVLGALAQNDTRRAVGFLVISGIGMMLAGIALGSPSGLAGAILYAAHSMVVMTAIYFAAGIGGRVSGSFLLSRSGGIYPSHLVLAFATLALFLSMAGLPPFSGLWPKVMLVKAALDVGEWWLAGAILVTGFLTTITVGRIWALAYWKPRAADAEPLDPASQKVPMTSVIGLGMLTVLTVVFGLWPEPLIAISQDAARGLIDTSSFVLSVFPGEVPQ</sequence>
<evidence type="ECO:0000256" key="6">
    <source>
        <dbReference type="ARBA" id="ARBA00023136"/>
    </source>
</evidence>
<feature type="transmembrane region" description="Helical" evidence="8">
    <location>
        <begin position="129"/>
        <end position="148"/>
    </location>
</feature>
<dbReference type="AlphaFoldDB" id="A0A4R5PP92"/>
<comment type="similarity">
    <text evidence="2">Belongs to the CPA3 antiporters (TC 2.A.63) subunit D family.</text>
</comment>
<dbReference type="Proteomes" id="UP000295131">
    <property type="component" value="Unassembled WGS sequence"/>
</dbReference>
<feature type="transmembrane region" description="Helical" evidence="8">
    <location>
        <begin position="321"/>
        <end position="339"/>
    </location>
</feature>
<dbReference type="PRINTS" id="PR01437">
    <property type="entry name" value="NUOXDRDTASE4"/>
</dbReference>
<dbReference type="GO" id="GO:0042773">
    <property type="term" value="P:ATP synthesis coupled electron transport"/>
    <property type="evidence" value="ECO:0007669"/>
    <property type="project" value="InterPro"/>
</dbReference>
<organism evidence="10 11">
    <name type="scientific">Pseudohoeflea suaedae</name>
    <dbReference type="NCBI Taxonomy" id="877384"/>
    <lineage>
        <taxon>Bacteria</taxon>
        <taxon>Pseudomonadati</taxon>
        <taxon>Pseudomonadota</taxon>
        <taxon>Alphaproteobacteria</taxon>
        <taxon>Hyphomicrobiales</taxon>
        <taxon>Rhizobiaceae</taxon>
        <taxon>Pseudohoeflea</taxon>
    </lineage>
</organism>
<feature type="transmembrane region" description="Helical" evidence="8">
    <location>
        <begin position="25"/>
        <end position="44"/>
    </location>
</feature>
<evidence type="ECO:0000256" key="4">
    <source>
        <dbReference type="ARBA" id="ARBA00022692"/>
    </source>
</evidence>
<dbReference type="InterPro" id="IPR001750">
    <property type="entry name" value="ND/Mrp_TM"/>
</dbReference>
<feature type="transmembrane region" description="Helical" evidence="8">
    <location>
        <begin position="184"/>
        <end position="206"/>
    </location>
</feature>
<evidence type="ECO:0000313" key="10">
    <source>
        <dbReference type="EMBL" id="TDH38819.1"/>
    </source>
</evidence>
<proteinExistence type="inferred from homology"/>
<feature type="transmembrane region" description="Helical" evidence="8">
    <location>
        <begin position="428"/>
        <end position="449"/>
    </location>
</feature>
<dbReference type="NCBIfam" id="NF009306">
    <property type="entry name" value="PRK12663.1"/>
    <property type="match status" value="1"/>
</dbReference>
<evidence type="ECO:0000256" key="8">
    <source>
        <dbReference type="SAM" id="Phobius"/>
    </source>
</evidence>
<evidence type="ECO:0000256" key="7">
    <source>
        <dbReference type="RuleBase" id="RU000320"/>
    </source>
</evidence>
<feature type="transmembrane region" description="Helical" evidence="8">
    <location>
        <begin position="293"/>
        <end position="314"/>
    </location>
</feature>
<protein>
    <submittedName>
        <fullName evidence="10">Na+/H+ antiporter subunit D</fullName>
    </submittedName>
</protein>
<dbReference type="Pfam" id="PF00361">
    <property type="entry name" value="Proton_antipo_M"/>
    <property type="match status" value="1"/>
</dbReference>
<evidence type="ECO:0000256" key="1">
    <source>
        <dbReference type="ARBA" id="ARBA00004651"/>
    </source>
</evidence>